<proteinExistence type="predicted"/>
<organism evidence="3">
    <name type="scientific">Nicotiana tabacum</name>
    <name type="common">Common tobacco</name>
    <dbReference type="NCBI Taxonomy" id="4097"/>
    <lineage>
        <taxon>Eukaryota</taxon>
        <taxon>Viridiplantae</taxon>
        <taxon>Streptophyta</taxon>
        <taxon>Embryophyta</taxon>
        <taxon>Tracheophyta</taxon>
        <taxon>Spermatophyta</taxon>
        <taxon>Magnoliopsida</taxon>
        <taxon>eudicotyledons</taxon>
        <taxon>Gunneridae</taxon>
        <taxon>Pentapetalae</taxon>
        <taxon>asterids</taxon>
        <taxon>lamiids</taxon>
        <taxon>Solanales</taxon>
        <taxon>Solanaceae</taxon>
        <taxon>Nicotianoideae</taxon>
        <taxon>Nicotianeae</taxon>
        <taxon>Nicotiana</taxon>
    </lineage>
</organism>
<dbReference type="PANTHER" id="PTHR47926">
    <property type="entry name" value="PENTATRICOPEPTIDE REPEAT-CONTAINING PROTEIN"/>
    <property type="match status" value="1"/>
</dbReference>
<dbReference type="KEGG" id="nta:107816437"/>
<dbReference type="PANTHER" id="PTHR47926:SF453">
    <property type="entry name" value="PENTATRICOPEPTIDE REPEAT (PPR) SUPERFAMILY PROTEIN"/>
    <property type="match status" value="1"/>
</dbReference>
<evidence type="ECO:0000256" key="2">
    <source>
        <dbReference type="PROSITE-ProRule" id="PRU00708"/>
    </source>
</evidence>
<dbReference type="InterPro" id="IPR046848">
    <property type="entry name" value="E_motif"/>
</dbReference>
<dbReference type="Pfam" id="PF01535">
    <property type="entry name" value="PPR"/>
    <property type="match status" value="5"/>
</dbReference>
<dbReference type="FunFam" id="1.25.40.10:FF:000184">
    <property type="entry name" value="Pentatricopeptide repeat-containing protein, chloroplastic"/>
    <property type="match status" value="1"/>
</dbReference>
<dbReference type="InterPro" id="IPR011990">
    <property type="entry name" value="TPR-like_helical_dom_sf"/>
</dbReference>
<dbReference type="STRING" id="4097.A0A1S4C8S1"/>
<dbReference type="SUPFAM" id="SSF48452">
    <property type="entry name" value="TPR-like"/>
    <property type="match status" value="1"/>
</dbReference>
<dbReference type="NCBIfam" id="TIGR00756">
    <property type="entry name" value="PPR"/>
    <property type="match status" value="4"/>
</dbReference>
<evidence type="ECO:0000313" key="3">
    <source>
        <dbReference type="RefSeq" id="XP_016497642.1"/>
    </source>
</evidence>
<protein>
    <submittedName>
        <fullName evidence="3">Pentatricopeptide repeat-containing protein At1g33350-like</fullName>
    </submittedName>
</protein>
<dbReference type="PROSITE" id="PS51375">
    <property type="entry name" value="PPR"/>
    <property type="match status" value="3"/>
</dbReference>
<dbReference type="OrthoDB" id="597215at2759"/>
<evidence type="ECO:0000256" key="1">
    <source>
        <dbReference type="ARBA" id="ARBA00022737"/>
    </source>
</evidence>
<feature type="repeat" description="PPR" evidence="2">
    <location>
        <begin position="313"/>
        <end position="347"/>
    </location>
</feature>
<dbReference type="AlphaFoldDB" id="A0A1S4C8S1"/>
<accession>A0A1S4C8S1</accession>
<dbReference type="Pfam" id="PF20431">
    <property type="entry name" value="E_motif"/>
    <property type="match status" value="1"/>
</dbReference>
<reference evidence="3" key="1">
    <citation type="submission" date="2025-08" db="UniProtKB">
        <authorList>
            <consortium name="RefSeq"/>
        </authorList>
    </citation>
    <scope>IDENTIFICATION</scope>
</reference>
<name>A0A1S4C8S1_TOBAC</name>
<dbReference type="PaxDb" id="4097-A0A1S4C8S1"/>
<keyword evidence="1" id="KW-0677">Repeat</keyword>
<dbReference type="GO" id="GO:0003723">
    <property type="term" value="F:RNA binding"/>
    <property type="evidence" value="ECO:0007669"/>
    <property type="project" value="InterPro"/>
</dbReference>
<dbReference type="Pfam" id="PF13041">
    <property type="entry name" value="PPR_2"/>
    <property type="match status" value="1"/>
</dbReference>
<gene>
    <name evidence="3" type="primary">LOC107816437</name>
</gene>
<dbReference type="RefSeq" id="XP_016497642.1">
    <property type="nucleotide sequence ID" value="XM_016642156.1"/>
</dbReference>
<dbReference type="GO" id="GO:0009451">
    <property type="term" value="P:RNA modification"/>
    <property type="evidence" value="ECO:0007669"/>
    <property type="project" value="InterPro"/>
</dbReference>
<feature type="repeat" description="PPR" evidence="2">
    <location>
        <begin position="174"/>
        <end position="204"/>
    </location>
</feature>
<dbReference type="InterPro" id="IPR002885">
    <property type="entry name" value="PPR_rpt"/>
</dbReference>
<dbReference type="InterPro" id="IPR046960">
    <property type="entry name" value="PPR_At4g14850-like_plant"/>
</dbReference>
<feature type="repeat" description="PPR" evidence="2">
    <location>
        <begin position="207"/>
        <end position="242"/>
    </location>
</feature>
<dbReference type="SMR" id="A0A1S4C8S1"/>
<dbReference type="Gene3D" id="1.25.40.10">
    <property type="entry name" value="Tetratricopeptide repeat domain"/>
    <property type="match status" value="2"/>
</dbReference>
<sequence length="727" mass="80887">MLLGQNLYQDILVILDKCKSLALLKQLQGHLITTGHGQTQLYAFKLVRFCTITLSNLHYARLIFKYLNFPNVYLYTAMITAYTSVQDHTSSLLLYRGMVRNGLSRPNHFVFPIILKSFPEVIKSYGIEMAHTHIDKMGFGKCPVVQTALLDAYSRSSSDIKVARQLFDEITDRNVVSWTAMISGYTRVGQMGDAILLFEETPQCVRDTPSWNSIIAGCTQNGLFSEAISFLRRMIVEEGMVQWNKPNDVTFACVLAACGHTGMLQLGECIHGYVYRNSVHLNSLTLNALIDMYGKCGSLREARYLFDKANRGSLTCCNSMINCLALQGHWEGAIGVFKDMLQHGDDLKPDSVTFIGLLNACTHGGLVQEGLSYYDLMTRIYGITPEIEHYGCLVDLLGRAGRFEEIMEIVRNMHITPDAVIWGTLLNGCKIHGRIDLAEYALKNLISIDPNNGSYYSMLANLYGELGKWEEVRKIRKILNQQNAYKARGCSWIELDSQVHQFYSVDKSHPRMEEIYSVLEYLIEETPGLRTPARLPQCLGGLKAGSRAIAANQRILRYSNPPTVALFHLLSAELRARLGLRANATLSVAVNHVPDVVGESDSPVPNLPGLSIPDPSIPVPAVAEGATISPADIPDLDAILASGPGVSDGDLRGAIHMLTHGQGDSARSRVNQFLRLAPLEFTGTDPEADMHLDEMYKTLRVMKATETERVELASYRLRGAAYSWFEM</sequence>